<reference evidence="2" key="1">
    <citation type="journal article" date="2019" name="Int. J. Syst. Evol. Microbiol.">
        <title>The Global Catalogue of Microorganisms (GCM) 10K type strain sequencing project: providing services to taxonomists for standard genome sequencing and annotation.</title>
        <authorList>
            <consortium name="The Broad Institute Genomics Platform"/>
            <consortium name="The Broad Institute Genome Sequencing Center for Infectious Disease"/>
            <person name="Wu L."/>
            <person name="Ma J."/>
        </authorList>
    </citation>
    <scope>NUCLEOTIDE SEQUENCE [LARGE SCALE GENOMIC DNA]</scope>
    <source>
        <strain evidence="2">CGMCC 1.14966</strain>
    </source>
</reference>
<evidence type="ECO:0000313" key="1">
    <source>
        <dbReference type="EMBL" id="GGH87006.1"/>
    </source>
</evidence>
<gene>
    <name evidence="1" type="ORF">GCM10011495_24910</name>
</gene>
<evidence type="ECO:0000313" key="2">
    <source>
        <dbReference type="Proteomes" id="UP000637774"/>
    </source>
</evidence>
<protein>
    <submittedName>
        <fullName evidence="1">Uncharacterized protein</fullName>
    </submittedName>
</protein>
<keyword evidence="2" id="KW-1185">Reference proteome</keyword>
<sequence>MPVVKFPVMVGTQGHQIAQGIDSGNEISRHEFIDWLDVAHLVMNIVTANCAGFGPSRFAVRYPCHAADLGCVLLQGFGFECLQWHGLPVNKTGIAAIASGTPGLKSDTAMLATTGNALSARVESPIDAVGARPGAVLRVSRFGAAVQAIIHASSYWILLANYALAARTNTCPCSASLR</sequence>
<dbReference type="Proteomes" id="UP000637774">
    <property type="component" value="Unassembled WGS sequence"/>
</dbReference>
<organism evidence="1 2">
    <name type="scientific">Hymenobacter frigidus</name>
    <dbReference type="NCBI Taxonomy" id="1524095"/>
    <lineage>
        <taxon>Bacteria</taxon>
        <taxon>Pseudomonadati</taxon>
        <taxon>Bacteroidota</taxon>
        <taxon>Cytophagia</taxon>
        <taxon>Cytophagales</taxon>
        <taxon>Hymenobacteraceae</taxon>
        <taxon>Hymenobacter</taxon>
    </lineage>
</organism>
<dbReference type="EMBL" id="BMGY01000022">
    <property type="protein sequence ID" value="GGH87006.1"/>
    <property type="molecule type" value="Genomic_DNA"/>
</dbReference>
<proteinExistence type="predicted"/>
<accession>A0ABQ2A8R7</accession>
<comment type="caution">
    <text evidence="1">The sequence shown here is derived from an EMBL/GenBank/DDBJ whole genome shotgun (WGS) entry which is preliminary data.</text>
</comment>
<name>A0ABQ2A8R7_9BACT</name>